<dbReference type="InterPro" id="IPR036086">
    <property type="entry name" value="ParB/Sulfiredoxin_sf"/>
</dbReference>
<feature type="non-terminal residue" evidence="3">
    <location>
        <position position="217"/>
    </location>
</feature>
<gene>
    <name evidence="3" type="ORF">SE17_41815</name>
</gene>
<dbReference type="GO" id="GO:0005524">
    <property type="term" value="F:ATP binding"/>
    <property type="evidence" value="ECO:0007669"/>
    <property type="project" value="UniProtKB-KW"/>
</dbReference>
<dbReference type="Proteomes" id="UP000050509">
    <property type="component" value="Unassembled WGS sequence"/>
</dbReference>
<organism evidence="3 4">
    <name type="scientific">Kouleothrix aurantiaca</name>
    <dbReference type="NCBI Taxonomy" id="186479"/>
    <lineage>
        <taxon>Bacteria</taxon>
        <taxon>Bacillati</taxon>
        <taxon>Chloroflexota</taxon>
        <taxon>Chloroflexia</taxon>
        <taxon>Chloroflexales</taxon>
        <taxon>Roseiflexineae</taxon>
        <taxon>Roseiflexaceae</taxon>
        <taxon>Kouleothrix</taxon>
    </lineage>
</organism>
<dbReference type="Gene3D" id="3.90.1530.10">
    <property type="entry name" value="Conserved hypothetical protein from pyrococcus furiosus pfu- 392566-001, ParB domain"/>
    <property type="match status" value="1"/>
</dbReference>
<reference evidence="3 4" key="1">
    <citation type="submission" date="2015-09" db="EMBL/GenBank/DDBJ databases">
        <title>Draft genome sequence of Kouleothrix aurantiaca JCM 19913.</title>
        <authorList>
            <person name="Hemp J."/>
        </authorList>
    </citation>
    <scope>NUCLEOTIDE SEQUENCE [LARGE SCALE GENOMIC DNA]</scope>
    <source>
        <strain evidence="3 4">COM-B</strain>
    </source>
</reference>
<dbReference type="EMBL" id="LJCR01003281">
    <property type="protein sequence ID" value="KPV47743.1"/>
    <property type="molecule type" value="Genomic_DNA"/>
</dbReference>
<protein>
    <recommendedName>
        <fullName evidence="5">ParB/Sulfiredoxin domain-containing protein</fullName>
    </recommendedName>
</protein>
<accession>A0A0P9F6C8</accession>
<evidence type="ECO:0000256" key="2">
    <source>
        <dbReference type="ARBA" id="ARBA00022840"/>
    </source>
</evidence>
<dbReference type="Gene3D" id="3.30.1760.10">
    <property type="entry name" value="Conserved hypothetical protein from pyrococcus furiosus pfu- 392566-001, domain 2"/>
    <property type="match status" value="1"/>
</dbReference>
<proteinExistence type="predicted"/>
<evidence type="ECO:0000256" key="1">
    <source>
        <dbReference type="ARBA" id="ARBA00022741"/>
    </source>
</evidence>
<dbReference type="SUPFAM" id="SSF110849">
    <property type="entry name" value="ParB/Sulfiredoxin"/>
    <property type="match status" value="1"/>
</dbReference>
<keyword evidence="1" id="KW-0547">Nucleotide-binding</keyword>
<dbReference type="AlphaFoldDB" id="A0A0P9F6C8"/>
<sequence>MLINPPVVAERDGRYVVLDGATRTAAMKQLGLPHTIVQVVPSEVANQHAHVWFHAISGAGVEELLGLLRGVPGLELAELAPEQLRDRLQIEQALAGLLTADKRAFLLRAAPDATHDWLDVLNPTVERYTAWGTVERTLATDLAALKAQFPELVGLVLFPQLTADSILGLAAAGRVLPAGVTRFVVPGRILRLNMPLDFLRDAAPLAAKSEQLDAILQ</sequence>
<name>A0A0P9F6C8_9CHLR</name>
<evidence type="ECO:0000313" key="4">
    <source>
        <dbReference type="Proteomes" id="UP000050509"/>
    </source>
</evidence>
<evidence type="ECO:0000313" key="3">
    <source>
        <dbReference type="EMBL" id="KPV47743.1"/>
    </source>
</evidence>
<keyword evidence="2" id="KW-0067">ATP-binding</keyword>
<dbReference type="InterPro" id="IPR023098">
    <property type="entry name" value="SerK/SbnI_C"/>
</dbReference>
<evidence type="ECO:0008006" key="5">
    <source>
        <dbReference type="Google" id="ProtNLM"/>
    </source>
</evidence>
<comment type="caution">
    <text evidence="3">The sequence shown here is derived from an EMBL/GenBank/DDBJ whole genome shotgun (WGS) entry which is preliminary data.</text>
</comment>
<keyword evidence="4" id="KW-1185">Reference proteome</keyword>